<name>A0A8H6R6H7_9PEZI</name>
<proteinExistence type="predicted"/>
<comment type="caution">
    <text evidence="1">The sequence shown here is derived from an EMBL/GenBank/DDBJ whole genome shotgun (WGS) entry which is preliminary data.</text>
</comment>
<dbReference type="Proteomes" id="UP000660729">
    <property type="component" value="Unassembled WGS sequence"/>
</dbReference>
<reference evidence="1" key="1">
    <citation type="submission" date="2020-04" db="EMBL/GenBank/DDBJ databases">
        <title>Draft genome resource of the tomato pathogen Pseudocercospora fuligena.</title>
        <authorList>
            <person name="Zaccaron A."/>
        </authorList>
    </citation>
    <scope>NUCLEOTIDE SEQUENCE</scope>
    <source>
        <strain evidence="1">PF001</strain>
    </source>
</reference>
<evidence type="ECO:0000313" key="1">
    <source>
        <dbReference type="EMBL" id="KAF7185448.1"/>
    </source>
</evidence>
<accession>A0A8H6R6H7</accession>
<keyword evidence="2" id="KW-1185">Reference proteome</keyword>
<dbReference type="EMBL" id="JABCIY010000329">
    <property type="protein sequence ID" value="KAF7185448.1"/>
    <property type="molecule type" value="Genomic_DNA"/>
</dbReference>
<evidence type="ECO:0000313" key="2">
    <source>
        <dbReference type="Proteomes" id="UP000660729"/>
    </source>
</evidence>
<dbReference type="AlphaFoldDB" id="A0A8H6R6H7"/>
<sequence>MLIDLRFPGPHFASLKMLERWLGRAGCKQNRYDLVLDDWVYQAKKGAFINYQYSAKADHPALYLNSVLNPGTVLEMSLSHTLNQSYPGRRKQESDKIKEALKQAHIEFEKSRLVDALDEEDLETLKTRTAEQHGRREQIWPWHLGEEDVAGAT</sequence>
<protein>
    <submittedName>
        <fullName evidence="1">Uncharacterized protein</fullName>
    </submittedName>
</protein>
<organism evidence="1 2">
    <name type="scientific">Pseudocercospora fuligena</name>
    <dbReference type="NCBI Taxonomy" id="685502"/>
    <lineage>
        <taxon>Eukaryota</taxon>
        <taxon>Fungi</taxon>
        <taxon>Dikarya</taxon>
        <taxon>Ascomycota</taxon>
        <taxon>Pezizomycotina</taxon>
        <taxon>Dothideomycetes</taxon>
        <taxon>Dothideomycetidae</taxon>
        <taxon>Mycosphaerellales</taxon>
        <taxon>Mycosphaerellaceae</taxon>
        <taxon>Pseudocercospora</taxon>
    </lineage>
</organism>
<gene>
    <name evidence="1" type="ORF">HII31_13221</name>
</gene>